<proteinExistence type="inferred from homology"/>
<sequence>MAIQIDSVVPDIEVAVIDRDADIQRIQTAALFTGRKVVLFAVSGAFTPTCSERHLPGYVKHYSDFKNQGIDVYCLAVNDPFVMKAWAASQHVPAGLKLLADGNAAFTKALGWEMDGAAYGMGVRSRRAALYADDSVVKQLYVEHPGELRVTTAEAILNAAPWSALQNYKI</sequence>
<comment type="catalytic activity">
    <reaction evidence="3">
        <text>a hydroperoxide + 2 glutathione = an alcohol + glutathione disulfide + H2O</text>
        <dbReference type="Rhea" id="RHEA:62632"/>
        <dbReference type="ChEBI" id="CHEBI:15377"/>
        <dbReference type="ChEBI" id="CHEBI:30879"/>
        <dbReference type="ChEBI" id="CHEBI:35924"/>
        <dbReference type="ChEBI" id="CHEBI:57925"/>
        <dbReference type="ChEBI" id="CHEBI:58297"/>
        <dbReference type="EC" id="1.11.1.27"/>
    </reaction>
</comment>
<comment type="function">
    <text evidence="3">Thiol-specific peroxidase that catalyzes the reduction of hydrogen peroxide and organic hydroperoxides to water and alcohols, respectively. Plays a role in cell protection against oxidative stress by detoxifying peroxides.</text>
</comment>
<keyword evidence="6" id="KW-1185">Reference proteome</keyword>
<dbReference type="InterPro" id="IPR013740">
    <property type="entry name" value="Redoxin"/>
</dbReference>
<dbReference type="Pfam" id="PF08534">
    <property type="entry name" value="Redoxin"/>
    <property type="match status" value="1"/>
</dbReference>
<dbReference type="EMBL" id="CP064030">
    <property type="protein sequence ID" value="QRN55093.1"/>
    <property type="molecule type" value="Genomic_DNA"/>
</dbReference>
<evidence type="ECO:0000256" key="3">
    <source>
        <dbReference type="RuleBase" id="RU366011"/>
    </source>
</evidence>
<dbReference type="Gene3D" id="3.40.30.10">
    <property type="entry name" value="Glutaredoxin"/>
    <property type="match status" value="1"/>
</dbReference>
<keyword evidence="2 3" id="KW-0560">Oxidoreductase</keyword>
<comment type="similarity">
    <text evidence="3">Belongs to the peroxiredoxin family. Prx5 subfamily.</text>
</comment>
<name>A0ABX7GYJ2_9GAMM</name>
<reference evidence="5 6" key="1">
    <citation type="submission" date="2020-10" db="EMBL/GenBank/DDBJ databases">
        <title>Phylogeny of dyella-like bacteria.</title>
        <authorList>
            <person name="Fu J."/>
        </authorList>
    </citation>
    <scope>NUCLEOTIDE SEQUENCE [LARGE SCALE GENOMIC DNA]</scope>
    <source>
        <strain evidence="5 6">DHOB09</strain>
    </source>
</reference>
<gene>
    <name evidence="5" type="ORF">ISN74_07070</name>
</gene>
<accession>A0ABX7GYJ2</accession>
<keyword evidence="1 3" id="KW-0575">Peroxidase</keyword>
<dbReference type="EC" id="1.11.1.27" evidence="3"/>
<evidence type="ECO:0000256" key="2">
    <source>
        <dbReference type="ARBA" id="ARBA00023002"/>
    </source>
</evidence>
<dbReference type="SUPFAM" id="SSF52833">
    <property type="entry name" value="Thioredoxin-like"/>
    <property type="match status" value="1"/>
</dbReference>
<evidence type="ECO:0000256" key="1">
    <source>
        <dbReference type="ARBA" id="ARBA00022559"/>
    </source>
</evidence>
<keyword evidence="3" id="KW-0049">Antioxidant</keyword>
<evidence type="ECO:0000259" key="4">
    <source>
        <dbReference type="PROSITE" id="PS51352"/>
    </source>
</evidence>
<feature type="domain" description="Thioredoxin" evidence="4">
    <location>
        <begin position="3"/>
        <end position="167"/>
    </location>
</feature>
<dbReference type="Proteomes" id="UP000663181">
    <property type="component" value="Chromosome"/>
</dbReference>
<keyword evidence="3" id="KW-0676">Redox-active center</keyword>
<organism evidence="5 6">
    <name type="scientific">Dyella caseinilytica</name>
    <dbReference type="NCBI Taxonomy" id="1849581"/>
    <lineage>
        <taxon>Bacteria</taxon>
        <taxon>Pseudomonadati</taxon>
        <taxon>Pseudomonadota</taxon>
        <taxon>Gammaproteobacteria</taxon>
        <taxon>Lysobacterales</taxon>
        <taxon>Rhodanobacteraceae</taxon>
        <taxon>Dyella</taxon>
    </lineage>
</organism>
<dbReference type="CDD" id="cd03013">
    <property type="entry name" value="PRX5_like"/>
    <property type="match status" value="1"/>
</dbReference>
<dbReference type="InterPro" id="IPR037944">
    <property type="entry name" value="PRX5-like"/>
</dbReference>
<dbReference type="InterPro" id="IPR013766">
    <property type="entry name" value="Thioredoxin_domain"/>
</dbReference>
<protein>
    <recommendedName>
        <fullName evidence="3">Glutathione-dependent peroxiredoxin</fullName>
        <ecNumber evidence="3">1.11.1.27</ecNumber>
    </recommendedName>
</protein>
<dbReference type="PANTHER" id="PTHR10430:SF16">
    <property type="entry name" value="PEROXIREDOXIN-5, MITOCHONDRIAL"/>
    <property type="match status" value="1"/>
</dbReference>
<dbReference type="PANTHER" id="PTHR10430">
    <property type="entry name" value="PEROXIREDOXIN"/>
    <property type="match status" value="1"/>
</dbReference>
<dbReference type="PROSITE" id="PS51352">
    <property type="entry name" value="THIOREDOXIN_2"/>
    <property type="match status" value="1"/>
</dbReference>
<dbReference type="RefSeq" id="WP_188798662.1">
    <property type="nucleotide sequence ID" value="NZ_BMIZ01000001.1"/>
</dbReference>
<evidence type="ECO:0000313" key="6">
    <source>
        <dbReference type="Proteomes" id="UP000663181"/>
    </source>
</evidence>
<dbReference type="InterPro" id="IPR036249">
    <property type="entry name" value="Thioredoxin-like_sf"/>
</dbReference>
<evidence type="ECO:0000313" key="5">
    <source>
        <dbReference type="EMBL" id="QRN55093.1"/>
    </source>
</evidence>